<feature type="binding site" evidence="9">
    <location>
        <position position="107"/>
    </location>
    <ligand>
        <name>Fe cation</name>
        <dbReference type="ChEBI" id="CHEBI:24875"/>
        <label>1</label>
    </ligand>
</feature>
<keyword evidence="9" id="KW-0539">Nucleus</keyword>
<gene>
    <name evidence="9" type="primary">LIA1</name>
    <name evidence="10" type="ORF">AMAG_11049</name>
</gene>
<dbReference type="GO" id="GO:0019135">
    <property type="term" value="F:deoxyhypusine monooxygenase activity"/>
    <property type="evidence" value="ECO:0007669"/>
    <property type="project" value="UniProtKB-UniRule"/>
</dbReference>
<feature type="binding site" evidence="9">
    <location>
        <position position="106"/>
    </location>
    <ligand>
        <name>Fe cation</name>
        <dbReference type="ChEBI" id="CHEBI:24875"/>
        <label>1</label>
    </ligand>
</feature>
<dbReference type="OrthoDB" id="421002at2759"/>
<dbReference type="Gene3D" id="1.25.10.10">
    <property type="entry name" value="Leucine-rich Repeat Variant"/>
    <property type="match status" value="2"/>
</dbReference>
<comment type="cofactor">
    <cofactor evidence="9">
        <name>Fe(2+)</name>
        <dbReference type="ChEBI" id="CHEBI:29033"/>
    </cofactor>
    <text evidence="9">Binds 2 Fe(2+) ions per subunit.</text>
</comment>
<keyword evidence="3 9" id="KW-0479">Metal-binding</keyword>
<dbReference type="AlphaFoldDB" id="A0A0L0SSD2"/>
<evidence type="ECO:0000256" key="1">
    <source>
        <dbReference type="ARBA" id="ARBA00000068"/>
    </source>
</evidence>
<organism evidence="10 11">
    <name type="scientific">Allomyces macrogynus (strain ATCC 38327)</name>
    <name type="common">Allomyces javanicus var. macrogynus</name>
    <dbReference type="NCBI Taxonomy" id="578462"/>
    <lineage>
        <taxon>Eukaryota</taxon>
        <taxon>Fungi</taxon>
        <taxon>Fungi incertae sedis</taxon>
        <taxon>Blastocladiomycota</taxon>
        <taxon>Blastocladiomycetes</taxon>
        <taxon>Blastocladiales</taxon>
        <taxon>Blastocladiaceae</taxon>
        <taxon>Allomyces</taxon>
    </lineage>
</organism>
<evidence type="ECO:0000256" key="5">
    <source>
        <dbReference type="ARBA" id="ARBA00023002"/>
    </source>
</evidence>
<dbReference type="InterPro" id="IPR016024">
    <property type="entry name" value="ARM-type_fold"/>
</dbReference>
<dbReference type="GO" id="GO:0046872">
    <property type="term" value="F:metal ion binding"/>
    <property type="evidence" value="ECO:0007669"/>
    <property type="project" value="UniProtKB-KW"/>
</dbReference>
<comment type="pathway">
    <text evidence="2 9">Protein modification; eIF5A hypusination.</text>
</comment>
<dbReference type="Pfam" id="PF13646">
    <property type="entry name" value="HEAT_2"/>
    <property type="match status" value="2"/>
</dbReference>
<dbReference type="HAMAP" id="MF_03101">
    <property type="entry name" value="Deoxyhypusine_hydroxylase"/>
    <property type="match status" value="1"/>
</dbReference>
<dbReference type="GO" id="GO:0005634">
    <property type="term" value="C:nucleus"/>
    <property type="evidence" value="ECO:0007669"/>
    <property type="project" value="UniProtKB-SubCell"/>
</dbReference>
<dbReference type="VEuPathDB" id="FungiDB:AMAG_11049"/>
<sequence length="328" mass="35464">MAVDYDFPTTDAAVAAARNDSATIAKLGALLANKALPLTERFRALFTLKALKNDAAVEQIGKAFDDPSALLKHELAYVLGQMKMPSAIAVLLSVLQNRAEEPMVRHEAAEALGAIGDPSITATLKKFRDDPTEPAEVRETCELAVDLLEWEQSKKTKEGPRSASAYASIDPAPPLPIEEAKSVPELRAILLDQKRSLFHRYRAMFSLRNIGTEEAVLALAEGFNDSSALFRHEIAYVFGQLQHPASVPALAKVLTDAKEQGMVRHEAAEALGSVATPDCLPLLKAHVKDSADVVRESCEIGVDMWEYENSGELNYADGLTKVATAGGK</sequence>
<dbReference type="InterPro" id="IPR027517">
    <property type="entry name" value="Deoxyhypusine_hydroxylase"/>
</dbReference>
<feature type="binding site" evidence="9">
    <location>
        <position position="73"/>
    </location>
    <ligand>
        <name>Fe cation</name>
        <dbReference type="ChEBI" id="CHEBI:24875"/>
        <label>1</label>
    </ligand>
</feature>
<keyword evidence="6 9" id="KW-0408">Iron</keyword>
<evidence type="ECO:0000256" key="2">
    <source>
        <dbReference type="ARBA" id="ARBA00005041"/>
    </source>
</evidence>
<dbReference type="SMART" id="SM00567">
    <property type="entry name" value="EZ_HEAT"/>
    <property type="match status" value="6"/>
</dbReference>
<name>A0A0L0SSD2_ALLM3</name>
<dbReference type="PANTHER" id="PTHR12697:SF5">
    <property type="entry name" value="DEOXYHYPUSINE HYDROXYLASE"/>
    <property type="match status" value="1"/>
</dbReference>
<dbReference type="InterPro" id="IPR004155">
    <property type="entry name" value="PBS_lyase_HEAT"/>
</dbReference>
<keyword evidence="5 9" id="KW-0560">Oxidoreductase</keyword>
<keyword evidence="11" id="KW-1185">Reference proteome</keyword>
<reference evidence="11" key="2">
    <citation type="submission" date="2009-11" db="EMBL/GenBank/DDBJ databases">
        <title>The Genome Sequence of Allomyces macrogynus strain ATCC 38327.</title>
        <authorList>
            <consortium name="The Broad Institute Genome Sequencing Platform"/>
            <person name="Russ C."/>
            <person name="Cuomo C."/>
            <person name="Shea T."/>
            <person name="Young S.K."/>
            <person name="Zeng Q."/>
            <person name="Koehrsen M."/>
            <person name="Haas B."/>
            <person name="Borodovsky M."/>
            <person name="Guigo R."/>
            <person name="Alvarado L."/>
            <person name="Berlin A."/>
            <person name="Borenstein D."/>
            <person name="Chen Z."/>
            <person name="Engels R."/>
            <person name="Freedman E."/>
            <person name="Gellesch M."/>
            <person name="Goldberg J."/>
            <person name="Griggs A."/>
            <person name="Gujja S."/>
            <person name="Heiman D."/>
            <person name="Hepburn T."/>
            <person name="Howarth C."/>
            <person name="Jen D."/>
            <person name="Larson L."/>
            <person name="Lewis B."/>
            <person name="Mehta T."/>
            <person name="Park D."/>
            <person name="Pearson M."/>
            <person name="Roberts A."/>
            <person name="Saif S."/>
            <person name="Shenoy N."/>
            <person name="Sisk P."/>
            <person name="Stolte C."/>
            <person name="Sykes S."/>
            <person name="Walk T."/>
            <person name="White J."/>
            <person name="Yandava C."/>
            <person name="Burger G."/>
            <person name="Gray M.W."/>
            <person name="Holland P.W.H."/>
            <person name="King N."/>
            <person name="Lang F.B.F."/>
            <person name="Roger A.J."/>
            <person name="Ruiz-Trillo I."/>
            <person name="Lander E."/>
            <person name="Nusbaum C."/>
        </authorList>
    </citation>
    <scope>NUCLEOTIDE SEQUENCE [LARGE SCALE GENOMIC DNA]</scope>
    <source>
        <strain evidence="11">ATCC 38327</strain>
    </source>
</reference>
<feature type="binding site" evidence="9">
    <location>
        <position position="266"/>
    </location>
    <ligand>
        <name>Fe cation</name>
        <dbReference type="ChEBI" id="CHEBI:24875"/>
        <label>2</label>
    </ligand>
</feature>
<comment type="function">
    <text evidence="9">Catalyzes the hydroxylation of the N(6)-(4-aminobutyl)-L-lysine intermediate to form hypusine, an essential post-translational modification only found in mature eIF-5A factor.</text>
</comment>
<dbReference type="PANTHER" id="PTHR12697">
    <property type="entry name" value="PBS LYASE HEAT-LIKE PROTEIN"/>
    <property type="match status" value="1"/>
</dbReference>
<evidence type="ECO:0000256" key="6">
    <source>
        <dbReference type="ARBA" id="ARBA00023004"/>
    </source>
</evidence>
<dbReference type="Proteomes" id="UP000054350">
    <property type="component" value="Unassembled WGS sequence"/>
</dbReference>
<dbReference type="EMBL" id="GG745347">
    <property type="protein sequence ID" value="KNE65417.1"/>
    <property type="molecule type" value="Genomic_DNA"/>
</dbReference>
<evidence type="ECO:0000256" key="7">
    <source>
        <dbReference type="ARBA" id="ARBA00023033"/>
    </source>
</evidence>
<evidence type="ECO:0000313" key="10">
    <source>
        <dbReference type="EMBL" id="KNE65417.1"/>
    </source>
</evidence>
<dbReference type="EC" id="1.14.99.29" evidence="9"/>
<accession>A0A0L0SSD2</accession>
<feature type="binding site" evidence="9">
    <location>
        <position position="265"/>
    </location>
    <ligand>
        <name>Fe cation</name>
        <dbReference type="ChEBI" id="CHEBI:24875"/>
        <label>2</label>
    </ligand>
</feature>
<reference evidence="10 11" key="1">
    <citation type="submission" date="2009-11" db="EMBL/GenBank/DDBJ databases">
        <title>Annotation of Allomyces macrogynus ATCC 38327.</title>
        <authorList>
            <consortium name="The Broad Institute Genome Sequencing Platform"/>
            <person name="Russ C."/>
            <person name="Cuomo C."/>
            <person name="Burger G."/>
            <person name="Gray M.W."/>
            <person name="Holland P.W.H."/>
            <person name="King N."/>
            <person name="Lang F.B.F."/>
            <person name="Roger A.J."/>
            <person name="Ruiz-Trillo I."/>
            <person name="Young S.K."/>
            <person name="Zeng Q."/>
            <person name="Gargeya S."/>
            <person name="Fitzgerald M."/>
            <person name="Haas B."/>
            <person name="Abouelleil A."/>
            <person name="Alvarado L."/>
            <person name="Arachchi H.M."/>
            <person name="Berlin A."/>
            <person name="Chapman S.B."/>
            <person name="Gearin G."/>
            <person name="Goldberg J."/>
            <person name="Griggs A."/>
            <person name="Gujja S."/>
            <person name="Hansen M."/>
            <person name="Heiman D."/>
            <person name="Howarth C."/>
            <person name="Larimer J."/>
            <person name="Lui A."/>
            <person name="MacDonald P.J.P."/>
            <person name="McCowen C."/>
            <person name="Montmayeur A."/>
            <person name="Murphy C."/>
            <person name="Neiman D."/>
            <person name="Pearson M."/>
            <person name="Priest M."/>
            <person name="Roberts A."/>
            <person name="Saif S."/>
            <person name="Shea T."/>
            <person name="Sisk P."/>
            <person name="Stolte C."/>
            <person name="Sykes S."/>
            <person name="Wortman J."/>
            <person name="Nusbaum C."/>
            <person name="Birren B."/>
        </authorList>
    </citation>
    <scope>NUCLEOTIDE SEQUENCE [LARGE SCALE GENOMIC DNA]</scope>
    <source>
        <strain evidence="10 11">ATCC 38327</strain>
    </source>
</reference>
<evidence type="ECO:0000256" key="4">
    <source>
        <dbReference type="ARBA" id="ARBA00022737"/>
    </source>
</evidence>
<feature type="binding site" evidence="9">
    <location>
        <position position="233"/>
    </location>
    <ligand>
        <name>Fe cation</name>
        <dbReference type="ChEBI" id="CHEBI:24875"/>
        <label>2</label>
    </ligand>
</feature>
<comment type="similarity">
    <text evidence="9">Belongs to the deoxyhypusine hydroxylase family.</text>
</comment>
<comment type="catalytic activity">
    <reaction evidence="1 9">
        <text>[eIF5A protein]-deoxyhypusine + AH2 + O2 = [eIF5A protein]-hypusine + A + H2O</text>
        <dbReference type="Rhea" id="RHEA:14101"/>
        <dbReference type="Rhea" id="RHEA-COMP:10144"/>
        <dbReference type="Rhea" id="RHEA-COMP:12592"/>
        <dbReference type="ChEBI" id="CHEBI:13193"/>
        <dbReference type="ChEBI" id="CHEBI:15377"/>
        <dbReference type="ChEBI" id="CHEBI:15379"/>
        <dbReference type="ChEBI" id="CHEBI:17499"/>
        <dbReference type="ChEBI" id="CHEBI:82657"/>
        <dbReference type="ChEBI" id="CHEBI:91175"/>
        <dbReference type="EC" id="1.14.99.29"/>
    </reaction>
</comment>
<dbReference type="FunFam" id="1.25.10.10:FF:000099">
    <property type="entry name" value="Deoxyhypusine hydroxylase"/>
    <property type="match status" value="1"/>
</dbReference>
<keyword evidence="8 9" id="KW-0386">Hypusine biosynthesis</keyword>
<evidence type="ECO:0000313" key="11">
    <source>
        <dbReference type="Proteomes" id="UP000054350"/>
    </source>
</evidence>
<dbReference type="InterPro" id="IPR011989">
    <property type="entry name" value="ARM-like"/>
</dbReference>
<keyword evidence="7 9" id="KW-0503">Monooxygenase</keyword>
<feature type="binding site" evidence="9">
    <location>
        <position position="232"/>
    </location>
    <ligand>
        <name>Fe cation</name>
        <dbReference type="ChEBI" id="CHEBI:24875"/>
        <label>2</label>
    </ligand>
</feature>
<dbReference type="STRING" id="578462.A0A0L0SSD2"/>
<dbReference type="UniPathway" id="UPA00354"/>
<keyword evidence="4" id="KW-0677">Repeat</keyword>
<comment type="subcellular location">
    <subcellularLocation>
        <location evidence="9">Cytoplasm</location>
    </subcellularLocation>
    <subcellularLocation>
        <location evidence="9">Nucleus</location>
    </subcellularLocation>
</comment>
<keyword evidence="9" id="KW-0963">Cytoplasm</keyword>
<evidence type="ECO:0000256" key="9">
    <source>
        <dbReference type="HAMAP-Rule" id="MF_03101"/>
    </source>
</evidence>
<feature type="binding site" evidence="9">
    <location>
        <position position="74"/>
    </location>
    <ligand>
        <name>Fe cation</name>
        <dbReference type="ChEBI" id="CHEBI:24875"/>
        <label>1</label>
    </ligand>
</feature>
<proteinExistence type="inferred from homology"/>
<dbReference type="SUPFAM" id="SSF48371">
    <property type="entry name" value="ARM repeat"/>
    <property type="match status" value="1"/>
</dbReference>
<dbReference type="OMA" id="LQEPCSI"/>
<dbReference type="GO" id="GO:0005737">
    <property type="term" value="C:cytoplasm"/>
    <property type="evidence" value="ECO:0007669"/>
    <property type="project" value="UniProtKB-SubCell"/>
</dbReference>
<dbReference type="eggNOG" id="KOG0567">
    <property type="taxonomic scope" value="Eukaryota"/>
</dbReference>
<protein>
    <recommendedName>
        <fullName evidence="9">Deoxyhypusine hydroxylase</fullName>
        <shortName evidence="9">DOHH</shortName>
        <ecNumber evidence="9">1.14.99.29</ecNumber>
    </recommendedName>
    <alternativeName>
        <fullName evidence="9">Deoxyhypusine dioxygenase</fullName>
    </alternativeName>
    <alternativeName>
        <fullName evidence="9">Deoxyhypusine monooxygenase</fullName>
    </alternativeName>
</protein>
<evidence type="ECO:0000256" key="8">
    <source>
        <dbReference type="ARBA" id="ARBA00023256"/>
    </source>
</evidence>
<evidence type="ECO:0000256" key="3">
    <source>
        <dbReference type="ARBA" id="ARBA00022723"/>
    </source>
</evidence>